<evidence type="ECO:0000313" key="7">
    <source>
        <dbReference type="Proteomes" id="UP001350748"/>
    </source>
</evidence>
<keyword evidence="1 4" id="KW-0378">Hydrolase</keyword>
<organism evidence="6 7">
    <name type="scientific">Methylocystis borbori</name>
    <dbReference type="NCBI Taxonomy" id="3118750"/>
    <lineage>
        <taxon>Bacteria</taxon>
        <taxon>Pseudomonadati</taxon>
        <taxon>Pseudomonadota</taxon>
        <taxon>Alphaproteobacteria</taxon>
        <taxon>Hyphomicrobiales</taxon>
        <taxon>Methylocystaceae</taxon>
        <taxon>Methylocystis</taxon>
    </lineage>
</organism>
<evidence type="ECO:0000256" key="3">
    <source>
        <dbReference type="ARBA" id="ARBA00023098"/>
    </source>
</evidence>
<protein>
    <submittedName>
        <fullName evidence="6">Patatin-like phospholipase family protein</fullName>
    </submittedName>
</protein>
<dbReference type="CDD" id="cd07209">
    <property type="entry name" value="Pat_hypo_Ecoli_Z1214_like"/>
    <property type="match status" value="1"/>
</dbReference>
<proteinExistence type="predicted"/>
<dbReference type="SUPFAM" id="SSF52151">
    <property type="entry name" value="FabD/lysophospholipase-like"/>
    <property type="match status" value="1"/>
</dbReference>
<dbReference type="InterPro" id="IPR021095">
    <property type="entry name" value="DUF3734"/>
</dbReference>
<feature type="domain" description="PNPLA" evidence="5">
    <location>
        <begin position="16"/>
        <end position="218"/>
    </location>
</feature>
<evidence type="ECO:0000256" key="4">
    <source>
        <dbReference type="PROSITE-ProRule" id="PRU01161"/>
    </source>
</evidence>
<feature type="short sequence motif" description="GXSXG" evidence="4">
    <location>
        <begin position="47"/>
        <end position="51"/>
    </location>
</feature>
<evidence type="ECO:0000259" key="5">
    <source>
        <dbReference type="PROSITE" id="PS51635"/>
    </source>
</evidence>
<keyword evidence="3 4" id="KW-0443">Lipid metabolism</keyword>
<feature type="short sequence motif" description="GXGXXG" evidence="4">
    <location>
        <begin position="20"/>
        <end position="25"/>
    </location>
</feature>
<dbReference type="PROSITE" id="PS51635">
    <property type="entry name" value="PNPLA"/>
    <property type="match status" value="1"/>
</dbReference>
<dbReference type="InterPro" id="IPR050301">
    <property type="entry name" value="NTE"/>
</dbReference>
<sequence>MTNLASEIKEFGQLVLVLQGGGALGAYQAGVYQAFHEAGLEPDWVIGTSIGAINASVIVGNPREARMAKLREFWKRVEHANFLHAPYFPFFGALLRNSFTISAGVPSFFRPNLAAFVSPHAPLGADQAGYYSVEPLKDTMRDLIDFGRINAGPMRLTVGACDVQTSEMRYFDSREERLTFDHILASGALPPAFPAVRIDGRLYWDGGVLSNTPVEAVFDDARRRSGIVFVVHLWNPHGSEPRTIWEVMNRQKDLQYSSRAGTHIRRQRQLHYLRHVIAELSRKLPEETRRDPEVERLAQHGCLTRMHVVRLLAPQLNNEDHTKDIDFSADGIRSRWEAGYRHMQATLERAPWRETFDPIEGFILHETRGDTALLSPTN</sequence>
<dbReference type="RefSeq" id="WP_332079900.1">
    <property type="nucleotide sequence ID" value="NZ_JAZHYN010000001.1"/>
</dbReference>
<keyword evidence="2 4" id="KW-0442">Lipid degradation</keyword>
<dbReference type="PANTHER" id="PTHR14226">
    <property type="entry name" value="NEUROPATHY TARGET ESTERASE/SWISS CHEESE D.MELANOGASTER"/>
    <property type="match status" value="1"/>
</dbReference>
<dbReference type="PANTHER" id="PTHR14226:SF57">
    <property type="entry name" value="BLR7027 PROTEIN"/>
    <property type="match status" value="1"/>
</dbReference>
<evidence type="ECO:0000256" key="1">
    <source>
        <dbReference type="ARBA" id="ARBA00022801"/>
    </source>
</evidence>
<evidence type="ECO:0000256" key="2">
    <source>
        <dbReference type="ARBA" id="ARBA00022963"/>
    </source>
</evidence>
<reference evidence="6 7" key="1">
    <citation type="submission" date="2024-02" db="EMBL/GenBank/DDBJ databases">
        <authorList>
            <person name="Grouzdev D."/>
        </authorList>
    </citation>
    <scope>NUCLEOTIDE SEQUENCE [LARGE SCALE GENOMIC DNA]</scope>
    <source>
        <strain evidence="6 7">9N</strain>
    </source>
</reference>
<dbReference type="InterPro" id="IPR016035">
    <property type="entry name" value="Acyl_Trfase/lysoPLipase"/>
</dbReference>
<dbReference type="Pfam" id="PF01734">
    <property type="entry name" value="Patatin"/>
    <property type="match status" value="1"/>
</dbReference>
<dbReference type="Pfam" id="PF12536">
    <property type="entry name" value="DUF3734"/>
    <property type="match status" value="1"/>
</dbReference>
<gene>
    <name evidence="6" type="ORF">V3H18_00505</name>
</gene>
<dbReference type="Proteomes" id="UP001350748">
    <property type="component" value="Unassembled WGS sequence"/>
</dbReference>
<feature type="active site" description="Nucleophile" evidence="4">
    <location>
        <position position="49"/>
    </location>
</feature>
<comment type="caution">
    <text evidence="6">The sequence shown here is derived from an EMBL/GenBank/DDBJ whole genome shotgun (WGS) entry which is preliminary data.</text>
</comment>
<feature type="active site" description="Proton acceptor" evidence="4">
    <location>
        <position position="205"/>
    </location>
</feature>
<keyword evidence="7" id="KW-1185">Reference proteome</keyword>
<accession>A0ABU7XET2</accession>
<dbReference type="Gene3D" id="3.40.1090.10">
    <property type="entry name" value="Cytosolic phospholipase A2 catalytic domain"/>
    <property type="match status" value="2"/>
</dbReference>
<name>A0ABU7XET2_9HYPH</name>
<dbReference type="InterPro" id="IPR002641">
    <property type="entry name" value="PNPLA_dom"/>
</dbReference>
<feature type="short sequence motif" description="DGA/G" evidence="4">
    <location>
        <begin position="205"/>
        <end position="207"/>
    </location>
</feature>
<evidence type="ECO:0000313" key="6">
    <source>
        <dbReference type="EMBL" id="MEF3365006.1"/>
    </source>
</evidence>
<dbReference type="EMBL" id="JAZHYN010000001">
    <property type="protein sequence ID" value="MEF3365006.1"/>
    <property type="molecule type" value="Genomic_DNA"/>
</dbReference>